<feature type="compositionally biased region" description="Basic residues" evidence="1">
    <location>
        <begin position="160"/>
        <end position="174"/>
    </location>
</feature>
<dbReference type="InParanoid" id="V5G758"/>
<protein>
    <recommendedName>
        <fullName evidence="4">BTB domain-containing protein</fullName>
    </recommendedName>
</protein>
<evidence type="ECO:0000313" key="3">
    <source>
        <dbReference type="Proteomes" id="UP000018001"/>
    </source>
</evidence>
<comment type="caution">
    <text evidence="2">The sequence shown here is derived from an EMBL/GenBank/DDBJ whole genome shotgun (WGS) entry which is preliminary data.</text>
</comment>
<dbReference type="EMBL" id="BAUL01000173">
    <property type="protein sequence ID" value="GAD96727.1"/>
    <property type="molecule type" value="Genomic_DNA"/>
</dbReference>
<dbReference type="Proteomes" id="UP000018001">
    <property type="component" value="Unassembled WGS sequence"/>
</dbReference>
<dbReference type="eggNOG" id="ENOG502RPQ7">
    <property type="taxonomic scope" value="Eukaryota"/>
</dbReference>
<feature type="compositionally biased region" description="Polar residues" evidence="1">
    <location>
        <begin position="232"/>
        <end position="249"/>
    </location>
</feature>
<sequence length="685" mass="74783">MLADIPCCAVANAPANVGCSQRHFQLSSVAETLLGSSVIGDSCSQDGPAGQHQEIRLAARSALAGPPRLQVAQLIVKRDELVAAHSLRRFCSGAANDLQPSQPLHLPDAVGFTGGLVEQLGYDDRAILAMTTEATTSPMVSHPQLLGRSTPMPPQSLSTRHTHTRRHRYGRSHHGGSSYQPQNDFPIFTHTGDVEIIISAGGQERKYLLHRLILAQCSGFFEASTSEEWSRAQVQPATQASSRTEQQLSCIDEDDAQSAAPSRGNPGSTAGSSASSGKKRWRYELDWENREEDEEPILVQKPPSSTTVFGGDFAPPPPSMTKPSAPQTGFFRSMANLAGMQSTLRLPNTAVEEAPVDPLIRDYDNLFRIFYNYPPVLNSVNIASAYAECKALLGLADMYDALPVTGSRVDHHLLRFGSRLFKQIAKYPPSYLKLGYLARSRVIFSEALIHVVGQWPAALSHLRDAPYSPIPDSVLDLIEDKVDDLEELKARVESKLFRLSLTTSRGERVSPSNAYLDWLAVSLFRQWLVENTTPPPAPILKNSTQNATAGNTSGANQSATTAPRSAPSQPPFNPGRVYRLLGSSSNQAYLPHDELKRFLKLHPGSSSSDSFYSRDNLKRFERKMDEIKRLAREIVKPLMRNFLELDLRGNDGGGSSGGSGVGDGGLGGLPYLTCTKVDDQDLPWD</sequence>
<accession>V5G758</accession>
<gene>
    <name evidence="2" type="ORF">PVAR5_5392</name>
</gene>
<dbReference type="PANTHER" id="PTHR38119">
    <property type="entry name" value="BTB DOMAIN-CONTAINING PROTEIN-RELATED"/>
    <property type="match status" value="1"/>
</dbReference>
<evidence type="ECO:0000313" key="2">
    <source>
        <dbReference type="EMBL" id="GAD96727.1"/>
    </source>
</evidence>
<proteinExistence type="predicted"/>
<dbReference type="HOGENOM" id="CLU_024519_1_0_1"/>
<evidence type="ECO:0008006" key="4">
    <source>
        <dbReference type="Google" id="ProtNLM"/>
    </source>
</evidence>
<dbReference type="OrthoDB" id="5280838at2759"/>
<dbReference type="AlphaFoldDB" id="V5G758"/>
<keyword evidence="3" id="KW-1185">Reference proteome</keyword>
<feature type="region of interest" description="Disordered" evidence="1">
    <location>
        <begin position="138"/>
        <end position="185"/>
    </location>
</feature>
<evidence type="ECO:0000256" key="1">
    <source>
        <dbReference type="SAM" id="MobiDB-lite"/>
    </source>
</evidence>
<name>V5G758_BYSSN</name>
<dbReference type="PANTHER" id="PTHR38119:SF1">
    <property type="entry name" value="BTB DOMAIN-CONTAINING PROTEIN"/>
    <property type="match status" value="1"/>
</dbReference>
<organism evidence="2 3">
    <name type="scientific">Byssochlamys spectabilis (strain No. 5 / NBRC 109023)</name>
    <name type="common">Paecilomyces variotii</name>
    <dbReference type="NCBI Taxonomy" id="1356009"/>
    <lineage>
        <taxon>Eukaryota</taxon>
        <taxon>Fungi</taxon>
        <taxon>Dikarya</taxon>
        <taxon>Ascomycota</taxon>
        <taxon>Pezizomycotina</taxon>
        <taxon>Eurotiomycetes</taxon>
        <taxon>Eurotiomycetidae</taxon>
        <taxon>Eurotiales</taxon>
        <taxon>Thermoascaceae</taxon>
        <taxon>Paecilomyces</taxon>
    </lineage>
</organism>
<feature type="compositionally biased region" description="Polar residues" evidence="1">
    <location>
        <begin position="541"/>
        <end position="567"/>
    </location>
</feature>
<dbReference type="CDD" id="cd18186">
    <property type="entry name" value="BTB_POZ_ZBTB_KLHL-like"/>
    <property type="match status" value="1"/>
</dbReference>
<reference evidence="3" key="1">
    <citation type="journal article" date="2014" name="Genome Announc.">
        <title>Draft genome sequence of the formaldehyde-resistant fungus Byssochlamys spectabilis No. 5 (anamorph Paecilomyces variotii No. 5) (NBRC109023).</title>
        <authorList>
            <person name="Oka T."/>
            <person name="Ekino K."/>
            <person name="Fukuda K."/>
            <person name="Nomura Y."/>
        </authorList>
    </citation>
    <scope>NUCLEOTIDE SEQUENCE [LARGE SCALE GENOMIC DNA]</scope>
    <source>
        <strain evidence="3">No. 5 / NBRC 109023</strain>
    </source>
</reference>
<feature type="region of interest" description="Disordered" evidence="1">
    <location>
        <begin position="232"/>
        <end position="277"/>
    </location>
</feature>
<feature type="compositionally biased region" description="Low complexity" evidence="1">
    <location>
        <begin position="267"/>
        <end position="276"/>
    </location>
</feature>
<feature type="region of interest" description="Disordered" evidence="1">
    <location>
        <begin position="535"/>
        <end position="577"/>
    </location>
</feature>